<dbReference type="Gene3D" id="3.50.50.60">
    <property type="entry name" value="FAD/NAD(P)-binding domain"/>
    <property type="match status" value="1"/>
</dbReference>
<protein>
    <submittedName>
        <fullName evidence="2">Putative NAD(P)-binding protein</fullName>
    </submittedName>
</protein>
<comment type="caution">
    <text evidence="2">The sequence shown here is derived from an EMBL/GenBank/DDBJ whole genome shotgun (WGS) entry which is preliminary data.</text>
</comment>
<reference evidence="2 3" key="1">
    <citation type="submission" date="2018-04" db="EMBL/GenBank/DDBJ databases">
        <title>Genomic Encyclopedia of Archaeal and Bacterial Type Strains, Phase II (KMG-II): from individual species to whole genera.</title>
        <authorList>
            <person name="Goeker M."/>
        </authorList>
    </citation>
    <scope>NUCLEOTIDE SEQUENCE [LARGE SCALE GENOMIC DNA]</scope>
    <source>
        <strain evidence="2 3">DSM 26809</strain>
    </source>
</reference>
<dbReference type="RefSeq" id="WP_245917018.1">
    <property type="nucleotide sequence ID" value="NZ_CP160205.1"/>
</dbReference>
<proteinExistence type="inferred from homology"/>
<dbReference type="PRINTS" id="PR00419">
    <property type="entry name" value="ADXRDTASE"/>
</dbReference>
<dbReference type="Proteomes" id="UP000244168">
    <property type="component" value="Unassembled WGS sequence"/>
</dbReference>
<dbReference type="InterPro" id="IPR036188">
    <property type="entry name" value="FAD/NAD-bd_sf"/>
</dbReference>
<comment type="similarity">
    <text evidence="1">Belongs to the carotenoid/retinoid oxidoreductase family.</text>
</comment>
<evidence type="ECO:0000256" key="1">
    <source>
        <dbReference type="ARBA" id="ARBA00006046"/>
    </source>
</evidence>
<evidence type="ECO:0000313" key="3">
    <source>
        <dbReference type="Proteomes" id="UP000244168"/>
    </source>
</evidence>
<dbReference type="SUPFAM" id="SSF51905">
    <property type="entry name" value="FAD/NAD(P)-binding domain"/>
    <property type="match status" value="1"/>
</dbReference>
<dbReference type="PANTHER" id="PTHR43734:SF1">
    <property type="entry name" value="PHYTOENE DESATURASE"/>
    <property type="match status" value="1"/>
</dbReference>
<dbReference type="PANTHER" id="PTHR43734">
    <property type="entry name" value="PHYTOENE DESATURASE"/>
    <property type="match status" value="1"/>
</dbReference>
<sequence length="59" mass="6289">MQTPEVAVIGSGFSGISAAAYLAKAGCRVDVYEKNAETGGRARRLVTHGYTFDMGASWY</sequence>
<gene>
    <name evidence="2" type="ORF">C8P68_102945</name>
</gene>
<keyword evidence="3" id="KW-1185">Reference proteome</keyword>
<dbReference type="AlphaFoldDB" id="A0A2T5JEC0"/>
<name>A0A2T5JEC0_9SPHI</name>
<organism evidence="2 3">
    <name type="scientific">Mucilaginibacter yixingensis</name>
    <dbReference type="NCBI Taxonomy" id="1295612"/>
    <lineage>
        <taxon>Bacteria</taxon>
        <taxon>Pseudomonadati</taxon>
        <taxon>Bacteroidota</taxon>
        <taxon>Sphingobacteriia</taxon>
        <taxon>Sphingobacteriales</taxon>
        <taxon>Sphingobacteriaceae</taxon>
        <taxon>Mucilaginibacter</taxon>
    </lineage>
</organism>
<accession>A0A2T5JEC0</accession>
<evidence type="ECO:0000313" key="2">
    <source>
        <dbReference type="EMBL" id="PTR00113.1"/>
    </source>
</evidence>
<dbReference type="Pfam" id="PF13450">
    <property type="entry name" value="NAD_binding_8"/>
    <property type="match status" value="1"/>
</dbReference>
<dbReference type="EMBL" id="QAOQ01000002">
    <property type="protein sequence ID" value="PTR00113.1"/>
    <property type="molecule type" value="Genomic_DNA"/>
</dbReference>